<evidence type="ECO:0000313" key="1">
    <source>
        <dbReference type="EMBL" id="GJT35142.1"/>
    </source>
</evidence>
<gene>
    <name evidence="1" type="ORF">Tco_0925561</name>
</gene>
<keyword evidence="2" id="KW-1185">Reference proteome</keyword>
<dbReference type="EMBL" id="BQNB010015025">
    <property type="protein sequence ID" value="GJT35142.1"/>
    <property type="molecule type" value="Genomic_DNA"/>
</dbReference>
<accession>A0ABQ5D857</accession>
<sequence>MKNIDGRILGNGKGMDGKQRVNSLYEELWYLVEEDEEEESYVFDINEFLAIQVHNSLSSNSAKTDESLYSTLDERYDAIFVDDEVFNLLRIDDDLFNCDTPLGEIFDEFRRLTRVCYDENEQIYAEAVIIINKRLVRLIGVTVEHWLNLKFRDHKKIDKEVMEEVVNTWLIRNYKKQFDEYMEIKKQLEVRGDDEEVLTDDE</sequence>
<name>A0ABQ5D857_9ASTR</name>
<proteinExistence type="predicted"/>
<organism evidence="1 2">
    <name type="scientific">Tanacetum coccineum</name>
    <dbReference type="NCBI Taxonomy" id="301880"/>
    <lineage>
        <taxon>Eukaryota</taxon>
        <taxon>Viridiplantae</taxon>
        <taxon>Streptophyta</taxon>
        <taxon>Embryophyta</taxon>
        <taxon>Tracheophyta</taxon>
        <taxon>Spermatophyta</taxon>
        <taxon>Magnoliopsida</taxon>
        <taxon>eudicotyledons</taxon>
        <taxon>Gunneridae</taxon>
        <taxon>Pentapetalae</taxon>
        <taxon>asterids</taxon>
        <taxon>campanulids</taxon>
        <taxon>Asterales</taxon>
        <taxon>Asteraceae</taxon>
        <taxon>Asteroideae</taxon>
        <taxon>Anthemideae</taxon>
        <taxon>Anthemidinae</taxon>
        <taxon>Tanacetum</taxon>
    </lineage>
</organism>
<reference evidence="1" key="2">
    <citation type="submission" date="2022-01" db="EMBL/GenBank/DDBJ databases">
        <authorList>
            <person name="Yamashiro T."/>
            <person name="Shiraishi A."/>
            <person name="Satake H."/>
            <person name="Nakayama K."/>
        </authorList>
    </citation>
    <scope>NUCLEOTIDE SEQUENCE</scope>
</reference>
<evidence type="ECO:0000313" key="2">
    <source>
        <dbReference type="Proteomes" id="UP001151760"/>
    </source>
</evidence>
<dbReference type="Proteomes" id="UP001151760">
    <property type="component" value="Unassembled WGS sequence"/>
</dbReference>
<protein>
    <submittedName>
        <fullName evidence="1">Uncharacterized protein</fullName>
    </submittedName>
</protein>
<reference evidence="1" key="1">
    <citation type="journal article" date="2022" name="Int. J. Mol. Sci.">
        <title>Draft Genome of Tanacetum Coccineum: Genomic Comparison of Closely Related Tanacetum-Family Plants.</title>
        <authorList>
            <person name="Yamashiro T."/>
            <person name="Shiraishi A."/>
            <person name="Nakayama K."/>
            <person name="Satake H."/>
        </authorList>
    </citation>
    <scope>NUCLEOTIDE SEQUENCE</scope>
</reference>
<comment type="caution">
    <text evidence="1">The sequence shown here is derived from an EMBL/GenBank/DDBJ whole genome shotgun (WGS) entry which is preliminary data.</text>
</comment>